<keyword evidence="2 10" id="KW-0004">4Fe-4S</keyword>
<dbReference type="InterPro" id="IPR017900">
    <property type="entry name" value="4Fe4S_Fe_S_CS"/>
</dbReference>
<keyword evidence="5 10" id="KW-0862">Zinc</keyword>
<dbReference type="InterPro" id="IPR050572">
    <property type="entry name" value="Fe-S_Ferredoxin"/>
</dbReference>
<dbReference type="PANTHER" id="PTHR43687:SF6">
    <property type="entry name" value="L-ASPARTATE SEMIALDEHYDE SULFURTRANSFERASE IRON-SULFUR SUBUNIT"/>
    <property type="match status" value="1"/>
</dbReference>
<dbReference type="InterPro" id="IPR053687">
    <property type="entry name" value="Zinc-ferredoxin"/>
</dbReference>
<proteinExistence type="predicted"/>
<evidence type="ECO:0000313" key="15">
    <source>
        <dbReference type="Proteomes" id="UP000192050"/>
    </source>
</evidence>
<dbReference type="Proteomes" id="UP000546917">
    <property type="component" value="Unassembled WGS sequence"/>
</dbReference>
<dbReference type="PANTHER" id="PTHR43687">
    <property type="entry name" value="ADENYLYLSULFATE REDUCTASE, BETA SUBUNIT"/>
    <property type="match status" value="1"/>
</dbReference>
<dbReference type="OrthoDB" id="23833at2157"/>
<feature type="binding site" evidence="11">
    <location>
        <position position="127"/>
    </location>
    <ligand>
        <name>[4Fe-4S] cluster</name>
        <dbReference type="ChEBI" id="CHEBI:49883"/>
    </ligand>
</feature>
<dbReference type="GO" id="GO:0009055">
    <property type="term" value="F:electron transfer activity"/>
    <property type="evidence" value="ECO:0007669"/>
    <property type="project" value="InterPro"/>
</dbReference>
<evidence type="ECO:0000256" key="7">
    <source>
        <dbReference type="ARBA" id="ARBA00023004"/>
    </source>
</evidence>
<evidence type="ECO:0000256" key="1">
    <source>
        <dbReference type="ARBA" id="ARBA00022448"/>
    </source>
</evidence>
<comment type="function">
    <text evidence="10">Ferredoxins are iron-sulfur proteins that transfer electrons in a wide variety of metabolic reactions.</text>
</comment>
<dbReference type="GeneID" id="16025135"/>
<keyword evidence="4" id="KW-0677">Repeat</keyword>
<dbReference type="STRING" id="74969.FAD_1852"/>
<gene>
    <name evidence="13" type="ORF">FAD_1852</name>
    <name evidence="14" type="ORF">HLB00_05560</name>
</gene>
<keyword evidence="8 10" id="KW-0411">Iron-sulfur</keyword>
<dbReference type="SUPFAM" id="SSF54862">
    <property type="entry name" value="4Fe-4S ferredoxins"/>
    <property type="match status" value="1"/>
</dbReference>
<evidence type="ECO:0000313" key="16">
    <source>
        <dbReference type="Proteomes" id="UP000546917"/>
    </source>
</evidence>
<evidence type="ECO:0000256" key="4">
    <source>
        <dbReference type="ARBA" id="ARBA00022737"/>
    </source>
</evidence>
<evidence type="ECO:0000256" key="6">
    <source>
        <dbReference type="ARBA" id="ARBA00022982"/>
    </source>
</evidence>
<dbReference type="RefSeq" id="WP_009887001.1">
    <property type="nucleotide sequence ID" value="NZ_CP015363.1"/>
</dbReference>
<keyword evidence="6 10" id="KW-0249">Electron transport</keyword>
<feature type="binding site" evidence="11">
    <location>
        <position position="79"/>
    </location>
    <ligand>
        <name>[4Fe-4S] cluster</name>
        <dbReference type="ChEBI" id="CHEBI:49883"/>
    </ligand>
</feature>
<dbReference type="Pfam" id="PF13237">
    <property type="entry name" value="Fer4_10"/>
    <property type="match status" value="1"/>
</dbReference>
<dbReference type="EMBL" id="JABGBP010000186">
    <property type="protein sequence ID" value="NOL60299.1"/>
    <property type="molecule type" value="Genomic_DNA"/>
</dbReference>
<evidence type="ECO:0000313" key="14">
    <source>
        <dbReference type="EMBL" id="NOL60299.1"/>
    </source>
</evidence>
<evidence type="ECO:0000259" key="12">
    <source>
        <dbReference type="PROSITE" id="PS51379"/>
    </source>
</evidence>
<dbReference type="KEGG" id="fai:FAD_1852"/>
<reference evidence="14 16" key="2">
    <citation type="submission" date="2020-05" db="EMBL/GenBank/DDBJ databases">
        <authorList>
            <person name="Zhang R."/>
        </authorList>
    </citation>
    <scope>NUCLEOTIDE SEQUENCE [LARGE SCALE GENOMIC DNA]</scope>
    <source>
        <strain evidence="14 16">DSM 28986</strain>
    </source>
</reference>
<comment type="cofactor">
    <cofactor evidence="10 11">
        <name>[4Fe-4S] cluster</name>
        <dbReference type="ChEBI" id="CHEBI:49883"/>
    </cofactor>
    <text evidence="10 11">Binds 1 [4Fe-4S] cluster.</text>
</comment>
<dbReference type="AlphaFoldDB" id="A0A1V0N6A9"/>
<accession>A0A1V0N6A9</accession>
<keyword evidence="3 10" id="KW-0479">Metal-binding</keyword>
<evidence type="ECO:0000256" key="8">
    <source>
        <dbReference type="ARBA" id="ARBA00023014"/>
    </source>
</evidence>
<name>A0A1V0N6A9_9ARCH</name>
<keyword evidence="1 10" id="KW-0813">Transport</keyword>
<organism evidence="13 15">
    <name type="scientific">Ferroplasma acidiphilum</name>
    <dbReference type="NCBI Taxonomy" id="74969"/>
    <lineage>
        <taxon>Archaea</taxon>
        <taxon>Methanobacteriati</taxon>
        <taxon>Thermoplasmatota</taxon>
        <taxon>Thermoplasmata</taxon>
        <taxon>Thermoplasmatales</taxon>
        <taxon>Ferroplasmaceae</taxon>
        <taxon>Ferroplasma</taxon>
    </lineage>
</organism>
<feature type="binding site" evidence="11">
    <location>
        <position position="124"/>
    </location>
    <ligand>
        <name>[4Fe-4S] cluster</name>
        <dbReference type="ChEBI" id="CHEBI:49883"/>
    </ligand>
</feature>
<dbReference type="GO" id="GO:0051539">
    <property type="term" value="F:4 iron, 4 sulfur cluster binding"/>
    <property type="evidence" value="ECO:0007669"/>
    <property type="project" value="UniProtKB-KW"/>
</dbReference>
<dbReference type="NCBIfam" id="NF041165">
    <property type="entry name" value="ZFX_Thplmales"/>
    <property type="match status" value="1"/>
</dbReference>
<dbReference type="PIRSF" id="PIRSF000068">
    <property type="entry name" value="Zn_Fdx_Sulfol"/>
    <property type="match status" value="1"/>
</dbReference>
<evidence type="ECO:0000256" key="5">
    <source>
        <dbReference type="ARBA" id="ARBA00022833"/>
    </source>
</evidence>
<sequence>MVQREDVDFDPKHIDENFMSDEKNYPVTGEEDGLKVRAGGMQRMDDNGKPYPTKLGIHGTTVAVDWDGCIADGSCMDVCPVDLFEWKLNPGNSGTGNDKKVEKGTPEWEKYRTDKSNPVRESECIFCMACVTACPWSVIKVNNE</sequence>
<dbReference type="PROSITE" id="PS00198">
    <property type="entry name" value="4FE4S_FER_1"/>
    <property type="match status" value="1"/>
</dbReference>
<dbReference type="GO" id="GO:0016491">
    <property type="term" value="F:oxidoreductase activity"/>
    <property type="evidence" value="ECO:0007669"/>
    <property type="project" value="UniProtKB-ARBA"/>
</dbReference>
<dbReference type="InterPro" id="IPR009157">
    <property type="entry name" value="Fd_Zn-bd"/>
</dbReference>
<feature type="binding site" evidence="11">
    <location>
        <position position="130"/>
    </location>
    <ligand>
        <name>[4Fe-4S] cluster</name>
        <dbReference type="ChEBI" id="CHEBI:49883"/>
    </ligand>
</feature>
<keyword evidence="15" id="KW-1185">Reference proteome</keyword>
<dbReference type="GO" id="GO:0008270">
    <property type="term" value="F:zinc ion binding"/>
    <property type="evidence" value="ECO:0007669"/>
    <property type="project" value="InterPro"/>
</dbReference>
<feature type="binding site" evidence="11">
    <location>
        <position position="75"/>
    </location>
    <ligand>
        <name>[3Fe-4S] cluster</name>
        <dbReference type="ChEBI" id="CHEBI:21137"/>
    </ligand>
</feature>
<evidence type="ECO:0000256" key="10">
    <source>
        <dbReference type="PIRNR" id="PIRNR000068"/>
    </source>
</evidence>
<feature type="binding site" evidence="11">
    <location>
        <position position="58"/>
    </location>
    <ligand>
        <name>Zn(2+)</name>
        <dbReference type="ChEBI" id="CHEBI:29105"/>
    </ligand>
</feature>
<evidence type="ECO:0000256" key="3">
    <source>
        <dbReference type="ARBA" id="ARBA00022723"/>
    </source>
</evidence>
<evidence type="ECO:0000313" key="13">
    <source>
        <dbReference type="EMBL" id="ARD85688.1"/>
    </source>
</evidence>
<keyword evidence="7 10" id="KW-0408">Iron</keyword>
<reference evidence="13 15" key="1">
    <citation type="submission" date="2011-10" db="EMBL/GenBank/DDBJ databases">
        <title>Metabolic and evolutionary patterns in the extreme acidophile Ferroplasma acidiphilum.</title>
        <authorList>
            <person name="Golyshina O.V."/>
            <person name="Kozyavkin S.A."/>
            <person name="Tatusov R.L."/>
            <person name="Slesarev A.I."/>
            <person name="Golyshin P.N."/>
        </authorList>
    </citation>
    <scope>NUCLEOTIDE SEQUENCE [LARGE SCALE GENOMIC DNA]</scope>
    <source>
        <strain evidence="13">Berkeley</strain>
        <strain evidence="15">Y</strain>
    </source>
</reference>
<dbReference type="GO" id="GO:0051538">
    <property type="term" value="F:3 iron, 4 sulfur cluster binding"/>
    <property type="evidence" value="ECO:0007669"/>
    <property type="project" value="UniProtKB-KW"/>
</dbReference>
<evidence type="ECO:0000256" key="11">
    <source>
        <dbReference type="PIRSR" id="PIRSR000068-1"/>
    </source>
</evidence>
<evidence type="ECO:0000256" key="9">
    <source>
        <dbReference type="ARBA" id="ARBA00023291"/>
    </source>
</evidence>
<comment type="cofactor">
    <cofactor evidence="10 11">
        <name>Zn(2+)</name>
        <dbReference type="ChEBI" id="CHEBI:29105"/>
    </cofactor>
    <text evidence="10 11">Binds 1 zinc ion.</text>
</comment>
<evidence type="ECO:0000256" key="2">
    <source>
        <dbReference type="ARBA" id="ARBA00022485"/>
    </source>
</evidence>
<protein>
    <recommendedName>
        <fullName evidence="10">Zinc-containing ferredoxin</fullName>
    </recommendedName>
</protein>
<feature type="binding site" evidence="11">
    <location>
        <position position="69"/>
    </location>
    <ligand>
        <name>[3Fe-4S] cluster</name>
        <dbReference type="ChEBI" id="CHEBI:21137"/>
    </ligand>
</feature>
<feature type="domain" description="4Fe-4S ferredoxin-type" evidence="12">
    <location>
        <begin position="115"/>
        <end position="144"/>
    </location>
</feature>
<dbReference type="EMBL" id="CP015363">
    <property type="protein sequence ID" value="ARD85688.1"/>
    <property type="molecule type" value="Genomic_DNA"/>
</dbReference>
<dbReference type="Gene3D" id="3.30.70.20">
    <property type="match status" value="1"/>
</dbReference>
<comment type="cofactor">
    <cofactor evidence="10 11">
        <name>[3Fe-4S] cluster</name>
        <dbReference type="ChEBI" id="CHEBI:21137"/>
    </cofactor>
    <text evidence="10 11">Binds 1 [3Fe-4S] cluster.</text>
</comment>
<dbReference type="Proteomes" id="UP000192050">
    <property type="component" value="Chromosome"/>
</dbReference>
<dbReference type="PROSITE" id="PS51379">
    <property type="entry name" value="4FE4S_FER_2"/>
    <property type="match status" value="2"/>
</dbReference>
<dbReference type="InterPro" id="IPR017896">
    <property type="entry name" value="4Fe4S_Fe-S-bd"/>
</dbReference>
<feature type="binding site" evidence="11">
    <location>
        <position position="134"/>
    </location>
    <ligand>
        <name>[3Fe-4S] cluster</name>
        <dbReference type="ChEBI" id="CHEBI:21137"/>
    </ligand>
</feature>
<feature type="domain" description="4Fe-4S ferredoxin-type" evidence="12">
    <location>
        <begin position="60"/>
        <end position="89"/>
    </location>
</feature>
<keyword evidence="9 10" id="KW-0003">3Fe-4S</keyword>